<evidence type="ECO:0000256" key="7">
    <source>
        <dbReference type="SAM" id="Phobius"/>
    </source>
</evidence>
<dbReference type="PROSITE" id="PS50929">
    <property type="entry name" value="ABC_TM1F"/>
    <property type="match status" value="1"/>
</dbReference>
<evidence type="ECO:0000256" key="2">
    <source>
        <dbReference type="ARBA" id="ARBA00022692"/>
    </source>
</evidence>
<evidence type="ECO:0000256" key="6">
    <source>
        <dbReference type="ARBA" id="ARBA00023136"/>
    </source>
</evidence>
<dbReference type="EMBL" id="CP066014">
    <property type="protein sequence ID" value="QQB61866.1"/>
    <property type="molecule type" value="Genomic_DNA"/>
</dbReference>
<dbReference type="InterPro" id="IPR036640">
    <property type="entry name" value="ABC1_TM_sf"/>
</dbReference>
<comment type="subcellular location">
    <subcellularLocation>
        <location evidence="1">Cell membrane</location>
        <topology evidence="1">Multi-pass membrane protein</topology>
    </subcellularLocation>
</comment>
<dbReference type="GO" id="GO:0005886">
    <property type="term" value="C:plasma membrane"/>
    <property type="evidence" value="ECO:0007669"/>
    <property type="project" value="UniProtKB-SubCell"/>
</dbReference>
<feature type="domain" description="ABC transmembrane type-1" evidence="9">
    <location>
        <begin position="13"/>
        <end position="293"/>
    </location>
</feature>
<feature type="transmembrane region" description="Helical" evidence="7">
    <location>
        <begin position="144"/>
        <end position="167"/>
    </location>
</feature>
<evidence type="ECO:0000256" key="3">
    <source>
        <dbReference type="ARBA" id="ARBA00022741"/>
    </source>
</evidence>
<evidence type="ECO:0000313" key="10">
    <source>
        <dbReference type="EMBL" id="QQB61866.1"/>
    </source>
</evidence>
<dbReference type="PANTHER" id="PTHR24221:SF654">
    <property type="entry name" value="ATP-BINDING CASSETTE SUB-FAMILY B MEMBER 6"/>
    <property type="match status" value="1"/>
</dbReference>
<dbReference type="GeneID" id="79022815"/>
<dbReference type="PROSITE" id="PS50893">
    <property type="entry name" value="ABC_TRANSPORTER_2"/>
    <property type="match status" value="1"/>
</dbReference>
<dbReference type="InterPro" id="IPR039421">
    <property type="entry name" value="Type_1_exporter"/>
</dbReference>
<dbReference type="GO" id="GO:0034040">
    <property type="term" value="F:ATPase-coupled lipid transmembrane transporter activity"/>
    <property type="evidence" value="ECO:0007669"/>
    <property type="project" value="TreeGrafter"/>
</dbReference>
<dbReference type="InterPro" id="IPR027417">
    <property type="entry name" value="P-loop_NTPase"/>
</dbReference>
<evidence type="ECO:0000256" key="5">
    <source>
        <dbReference type="ARBA" id="ARBA00022989"/>
    </source>
</evidence>
<feature type="transmembrane region" description="Helical" evidence="7">
    <location>
        <begin position="236"/>
        <end position="258"/>
    </location>
</feature>
<dbReference type="Gene3D" id="3.40.50.300">
    <property type="entry name" value="P-loop containing nucleotide triphosphate hydrolases"/>
    <property type="match status" value="1"/>
</dbReference>
<feature type="transmembrane region" description="Helical" evidence="7">
    <location>
        <begin position="48"/>
        <end position="68"/>
    </location>
</feature>
<keyword evidence="2 7" id="KW-0812">Transmembrane</keyword>
<dbReference type="GO" id="GO:0016887">
    <property type="term" value="F:ATP hydrolysis activity"/>
    <property type="evidence" value="ECO:0007669"/>
    <property type="project" value="InterPro"/>
</dbReference>
<dbReference type="Proteomes" id="UP000595276">
    <property type="component" value="Chromosome"/>
</dbReference>
<evidence type="ECO:0000259" key="9">
    <source>
        <dbReference type="PROSITE" id="PS50929"/>
    </source>
</evidence>
<dbReference type="Pfam" id="PF00005">
    <property type="entry name" value="ABC_tran"/>
    <property type="match status" value="1"/>
</dbReference>
<name>A0A7T4F152_9FIRM</name>
<organism evidence="10 11">
    <name type="scientific">Anaerococcus vaginalis</name>
    <dbReference type="NCBI Taxonomy" id="33037"/>
    <lineage>
        <taxon>Bacteria</taxon>
        <taxon>Bacillati</taxon>
        <taxon>Bacillota</taxon>
        <taxon>Tissierellia</taxon>
        <taxon>Tissierellales</taxon>
        <taxon>Peptoniphilaceae</taxon>
        <taxon>Anaerococcus</taxon>
    </lineage>
</organism>
<protein>
    <submittedName>
        <fullName evidence="10">ABC transporter ATP-binding protein</fullName>
    </submittedName>
</protein>
<dbReference type="InterPro" id="IPR011527">
    <property type="entry name" value="ABC1_TM_dom"/>
</dbReference>
<dbReference type="InterPro" id="IPR017871">
    <property type="entry name" value="ABC_transporter-like_CS"/>
</dbReference>
<accession>A0A7T4F152</accession>
<dbReference type="Gene3D" id="1.20.1560.10">
    <property type="entry name" value="ABC transporter type 1, transmembrane domain"/>
    <property type="match status" value="1"/>
</dbReference>
<reference evidence="10 11" key="1">
    <citation type="submission" date="2020-12" db="EMBL/GenBank/DDBJ databases">
        <title>FDA dAtabase for Regulatory Grade micrObial Sequences (FDA-ARGOS): Supporting development and validation of Infectious Disease Dx tests.</title>
        <authorList>
            <person name="Sproer C."/>
            <person name="Gronow S."/>
            <person name="Severitt S."/>
            <person name="Schroder I."/>
            <person name="Tallon L."/>
            <person name="Sadzewicz L."/>
            <person name="Zhao X."/>
            <person name="Boylan J."/>
            <person name="Ott S."/>
            <person name="Bowen H."/>
            <person name="Vavikolanu K."/>
            <person name="Mehta A."/>
            <person name="Aluvathingal J."/>
            <person name="Nadendla S."/>
            <person name="Lowell S."/>
            <person name="Myers T."/>
            <person name="Yan Y."/>
            <person name="Sichtig H."/>
        </authorList>
    </citation>
    <scope>NUCLEOTIDE SEQUENCE [LARGE SCALE GENOMIC DNA]</scope>
    <source>
        <strain evidence="10 11">FDAARGOS_988</strain>
    </source>
</reference>
<keyword evidence="3" id="KW-0547">Nucleotide-binding</keyword>
<sequence length="534" mass="61428">MRKYLLENKKNLIIYIIICFFAAILSAGTAFLYQKLTFFAVSKEFKKLIFLGFIAIPYLTIEAMFDYFPRKFKSKIINNIIKKLREDLIIKIDREDISYLNLDYKKDLKNKMINDLEAINNYFNGILSSLLYIFMFFISLLSAIYIQGTLTFIMLLFSFIPFLSPFISRKILSNKKEEELDSKSAYLENFDEFSENILFIKISKLGSYFNNKLGELADILKDKSIIFESSLAKTFAISYGLGNILYSGTWIIGGFFVYKNLIDLPSLIAMTTLMITIAGPIQSIADSYSGIISSKKIFDKYLEYLEETNIDKATIEIGKIDKLIIDNIDLKFANNCIIKNINLEIKSGNKYLILGDSGSGKSSFLNLILGMFANENKKIFINGYALSQLNKKSYYENIYFIPQDTIIFTGSIIDNITLFDEDKNYDRCLKILDMVGLNYLIKNRNLNYKIDKTTLSGGEKKRIDLARAIYSDKSMIIIDEVTSGLDIYNENLVAQIIKEIENKIIICVSHSTNPNLLNSFNRKLKIKNKKIYQF</sequence>
<dbReference type="SMART" id="SM00382">
    <property type="entry name" value="AAA"/>
    <property type="match status" value="1"/>
</dbReference>
<dbReference type="PROSITE" id="PS00211">
    <property type="entry name" value="ABC_TRANSPORTER_1"/>
    <property type="match status" value="1"/>
</dbReference>
<evidence type="ECO:0000313" key="11">
    <source>
        <dbReference type="Proteomes" id="UP000595276"/>
    </source>
</evidence>
<keyword evidence="5 7" id="KW-1133">Transmembrane helix</keyword>
<keyword evidence="4 10" id="KW-0067">ATP-binding</keyword>
<dbReference type="GO" id="GO:0140359">
    <property type="term" value="F:ABC-type transporter activity"/>
    <property type="evidence" value="ECO:0007669"/>
    <property type="project" value="InterPro"/>
</dbReference>
<evidence type="ECO:0000256" key="1">
    <source>
        <dbReference type="ARBA" id="ARBA00004651"/>
    </source>
</evidence>
<keyword evidence="6 7" id="KW-0472">Membrane</keyword>
<feature type="domain" description="ABC transporter" evidence="8">
    <location>
        <begin position="323"/>
        <end position="534"/>
    </location>
</feature>
<dbReference type="AlphaFoldDB" id="A0A7T4F152"/>
<dbReference type="PANTHER" id="PTHR24221">
    <property type="entry name" value="ATP-BINDING CASSETTE SUB-FAMILY B"/>
    <property type="match status" value="1"/>
</dbReference>
<evidence type="ECO:0000259" key="8">
    <source>
        <dbReference type="PROSITE" id="PS50893"/>
    </source>
</evidence>
<dbReference type="Pfam" id="PF00664">
    <property type="entry name" value="ABC_membrane"/>
    <property type="match status" value="1"/>
</dbReference>
<dbReference type="SUPFAM" id="SSF52540">
    <property type="entry name" value="P-loop containing nucleoside triphosphate hydrolases"/>
    <property type="match status" value="1"/>
</dbReference>
<evidence type="ECO:0000256" key="4">
    <source>
        <dbReference type="ARBA" id="ARBA00022840"/>
    </source>
</evidence>
<dbReference type="RefSeq" id="WP_004839583.1">
    <property type="nucleotide sequence ID" value="NZ_CP066014.1"/>
</dbReference>
<dbReference type="SUPFAM" id="SSF90123">
    <property type="entry name" value="ABC transporter transmembrane region"/>
    <property type="match status" value="1"/>
</dbReference>
<dbReference type="InterPro" id="IPR003439">
    <property type="entry name" value="ABC_transporter-like_ATP-bd"/>
</dbReference>
<feature type="transmembrane region" description="Helical" evidence="7">
    <location>
        <begin position="12"/>
        <end position="33"/>
    </location>
</feature>
<dbReference type="GO" id="GO:0005524">
    <property type="term" value="F:ATP binding"/>
    <property type="evidence" value="ECO:0007669"/>
    <property type="project" value="UniProtKB-KW"/>
</dbReference>
<dbReference type="KEGG" id="avg:I6H45_08685"/>
<gene>
    <name evidence="10" type="ORF">I6H45_08685</name>
</gene>
<dbReference type="InterPro" id="IPR003593">
    <property type="entry name" value="AAA+_ATPase"/>
</dbReference>
<feature type="transmembrane region" description="Helical" evidence="7">
    <location>
        <begin position="119"/>
        <end position="138"/>
    </location>
</feature>
<proteinExistence type="predicted"/>